<evidence type="ECO:0000256" key="1">
    <source>
        <dbReference type="ARBA" id="ARBA00022603"/>
    </source>
</evidence>
<dbReference type="PANTHER" id="PTHR46165:SF2">
    <property type="entry name" value="SET AND MYND DOMAIN-CONTAINING PROTEIN 4"/>
    <property type="match status" value="1"/>
</dbReference>
<keyword evidence="4" id="KW-0479">Metal-binding</keyword>
<dbReference type="Pfam" id="PF01753">
    <property type="entry name" value="zf-MYND"/>
    <property type="match status" value="1"/>
</dbReference>
<keyword evidence="3" id="KW-0949">S-adenosyl-L-methionine</keyword>
<dbReference type="SUPFAM" id="SSF144232">
    <property type="entry name" value="HIT/MYND zinc finger-like"/>
    <property type="match status" value="1"/>
</dbReference>
<evidence type="ECO:0000256" key="2">
    <source>
        <dbReference type="ARBA" id="ARBA00022679"/>
    </source>
</evidence>
<dbReference type="GO" id="GO:0032259">
    <property type="term" value="P:methylation"/>
    <property type="evidence" value="ECO:0007669"/>
    <property type="project" value="UniProtKB-KW"/>
</dbReference>
<dbReference type="Gene3D" id="1.25.40.10">
    <property type="entry name" value="Tetratricopeptide repeat domain"/>
    <property type="match status" value="1"/>
</dbReference>
<proteinExistence type="predicted"/>
<name>A0AAN9Y4Q6_9HEMI</name>
<dbReference type="EMBL" id="JBBCAQ010000023">
    <property type="protein sequence ID" value="KAK7588157.1"/>
    <property type="molecule type" value="Genomic_DNA"/>
</dbReference>
<dbReference type="PANTHER" id="PTHR46165">
    <property type="entry name" value="SET AND MYND DOMAIN-CONTAINING PROTEIN 4"/>
    <property type="match status" value="1"/>
</dbReference>
<keyword evidence="6" id="KW-0862">Zinc</keyword>
<sequence length="635" mass="74107">MENLCFSESSQFRQFWFEKVDRLSLNEKIQVAYEFLKWRKVLPTMQKQSSKSAAKATEYKNLGNNEFRCKNYIEAANFYTKSVSVAPVPSTELAIAYANRSAVMAKITRDRECLLDINRALQLNYPETGKQKLLDRKIKCIIQFRIAMSVAKEFSSSVTYAFKTRLGVVVEELDKEFDPDRAEPLETHALRFRAPKMDFKNKLIPNASEKIEIKCDSENRTSVIATARIKPGEILAIEKPYAANLAEEYRYTNCANCFLRCEALIHCPTCSMVMFCSEICRKNAFETFHRIECQIFSMFPIGKEDNISLNKWAAFRTLLVATKQGKELDQLMNHPVYKLPLATKFGRDLKEKFNSEDYSSVFYHGKRSRSNKLENYGSEFSLSVFVNVAKWLYLLRHTSFFGELEDKKENLDAPLSDRELYVAAFFLRSLQSDFRFIKEGTEEKMACDHVQNTFSPIGIGIFPLMNRFDHSCDPHVMMFSYENTLVCRAIRPIKAGEQIFDCYTRLFHQGTKYQRNLELKERFNFECNCKPCEMNWPIFDKLPKTSKVISDKSNKVVDLKKFAKYTKKFEKLRKQFEYGDLHDPAVVEFLCKFLCMLNKMFQRPHKDAIDCETYIERHYSAIANFYSVEEGEEED</sequence>
<dbReference type="GO" id="GO:0042826">
    <property type="term" value="F:histone deacetylase binding"/>
    <property type="evidence" value="ECO:0007669"/>
    <property type="project" value="TreeGrafter"/>
</dbReference>
<feature type="domain" description="SET" evidence="8">
    <location>
        <begin position="209"/>
        <end position="504"/>
    </location>
</feature>
<organism evidence="10 11">
    <name type="scientific">Parthenolecanium corni</name>
    <dbReference type="NCBI Taxonomy" id="536013"/>
    <lineage>
        <taxon>Eukaryota</taxon>
        <taxon>Metazoa</taxon>
        <taxon>Ecdysozoa</taxon>
        <taxon>Arthropoda</taxon>
        <taxon>Hexapoda</taxon>
        <taxon>Insecta</taxon>
        <taxon>Pterygota</taxon>
        <taxon>Neoptera</taxon>
        <taxon>Paraneoptera</taxon>
        <taxon>Hemiptera</taxon>
        <taxon>Sternorrhyncha</taxon>
        <taxon>Coccoidea</taxon>
        <taxon>Coccidae</taxon>
        <taxon>Parthenolecanium</taxon>
    </lineage>
</organism>
<comment type="caution">
    <text evidence="10">The sequence shown here is derived from an EMBL/GenBank/DDBJ whole genome shotgun (WGS) entry which is preliminary data.</text>
</comment>
<keyword evidence="2" id="KW-0808">Transferase</keyword>
<evidence type="ECO:0000313" key="10">
    <source>
        <dbReference type="EMBL" id="KAK7588157.1"/>
    </source>
</evidence>
<feature type="domain" description="MYND-type" evidence="9">
    <location>
        <begin position="254"/>
        <end position="293"/>
    </location>
</feature>
<evidence type="ECO:0000256" key="7">
    <source>
        <dbReference type="PROSITE-ProRule" id="PRU00134"/>
    </source>
</evidence>
<dbReference type="GO" id="GO:0008757">
    <property type="term" value="F:S-adenosylmethionine-dependent methyltransferase activity"/>
    <property type="evidence" value="ECO:0007669"/>
    <property type="project" value="UniProtKB-ARBA"/>
</dbReference>
<dbReference type="InterPro" id="IPR052097">
    <property type="entry name" value="SET-MYND_domain_protein"/>
</dbReference>
<dbReference type="InterPro" id="IPR011990">
    <property type="entry name" value="TPR-like_helical_dom_sf"/>
</dbReference>
<dbReference type="GO" id="GO:0008276">
    <property type="term" value="F:protein methyltransferase activity"/>
    <property type="evidence" value="ECO:0007669"/>
    <property type="project" value="UniProtKB-ARBA"/>
</dbReference>
<dbReference type="Gene3D" id="2.170.270.10">
    <property type="entry name" value="SET domain"/>
    <property type="match status" value="1"/>
</dbReference>
<dbReference type="GO" id="GO:0008270">
    <property type="term" value="F:zinc ion binding"/>
    <property type="evidence" value="ECO:0007669"/>
    <property type="project" value="UniProtKB-KW"/>
</dbReference>
<accession>A0AAN9Y4Q6</accession>
<evidence type="ECO:0000256" key="4">
    <source>
        <dbReference type="ARBA" id="ARBA00022723"/>
    </source>
</evidence>
<dbReference type="GO" id="GO:0008170">
    <property type="term" value="F:N-methyltransferase activity"/>
    <property type="evidence" value="ECO:0007669"/>
    <property type="project" value="UniProtKB-ARBA"/>
</dbReference>
<dbReference type="PROSITE" id="PS50280">
    <property type="entry name" value="SET"/>
    <property type="match status" value="1"/>
</dbReference>
<dbReference type="PROSITE" id="PS50865">
    <property type="entry name" value="ZF_MYND_2"/>
    <property type="match status" value="1"/>
</dbReference>
<dbReference type="PROSITE" id="PS01360">
    <property type="entry name" value="ZF_MYND_1"/>
    <property type="match status" value="1"/>
</dbReference>
<dbReference type="AlphaFoldDB" id="A0AAN9Y4Q6"/>
<evidence type="ECO:0000256" key="5">
    <source>
        <dbReference type="ARBA" id="ARBA00022771"/>
    </source>
</evidence>
<keyword evidence="5 7" id="KW-0863">Zinc-finger</keyword>
<dbReference type="InterPro" id="IPR001214">
    <property type="entry name" value="SET_dom"/>
</dbReference>
<dbReference type="Pfam" id="PF00856">
    <property type="entry name" value="SET"/>
    <property type="match status" value="1"/>
</dbReference>
<protein>
    <recommendedName>
        <fullName evidence="12">SET and MYND domain-containing protein 4</fullName>
    </recommendedName>
</protein>
<evidence type="ECO:0008006" key="12">
    <source>
        <dbReference type="Google" id="ProtNLM"/>
    </source>
</evidence>
<evidence type="ECO:0000313" key="11">
    <source>
        <dbReference type="Proteomes" id="UP001367676"/>
    </source>
</evidence>
<evidence type="ECO:0000256" key="6">
    <source>
        <dbReference type="ARBA" id="ARBA00022833"/>
    </source>
</evidence>
<dbReference type="Gene3D" id="6.10.140.2220">
    <property type="match status" value="1"/>
</dbReference>
<dbReference type="Proteomes" id="UP001367676">
    <property type="component" value="Unassembled WGS sequence"/>
</dbReference>
<dbReference type="GO" id="GO:0005737">
    <property type="term" value="C:cytoplasm"/>
    <property type="evidence" value="ECO:0007669"/>
    <property type="project" value="TreeGrafter"/>
</dbReference>
<evidence type="ECO:0000259" key="9">
    <source>
        <dbReference type="PROSITE" id="PS50865"/>
    </source>
</evidence>
<evidence type="ECO:0000256" key="3">
    <source>
        <dbReference type="ARBA" id="ARBA00022691"/>
    </source>
</evidence>
<reference evidence="10 11" key="1">
    <citation type="submission" date="2024-03" db="EMBL/GenBank/DDBJ databases">
        <title>Adaptation during the transition from Ophiocordyceps entomopathogen to insect associate is accompanied by gene loss and intensified selection.</title>
        <authorList>
            <person name="Ward C.M."/>
            <person name="Onetto C.A."/>
            <person name="Borneman A.R."/>
        </authorList>
    </citation>
    <scope>NUCLEOTIDE SEQUENCE [LARGE SCALE GENOMIC DNA]</scope>
    <source>
        <strain evidence="10">AWRI1</strain>
        <tissue evidence="10">Single Adult Female</tissue>
    </source>
</reference>
<dbReference type="InterPro" id="IPR046341">
    <property type="entry name" value="SET_dom_sf"/>
</dbReference>
<dbReference type="GO" id="GO:0005634">
    <property type="term" value="C:nucleus"/>
    <property type="evidence" value="ECO:0007669"/>
    <property type="project" value="TreeGrafter"/>
</dbReference>
<dbReference type="SUPFAM" id="SSF48452">
    <property type="entry name" value="TPR-like"/>
    <property type="match status" value="1"/>
</dbReference>
<evidence type="ECO:0000259" key="8">
    <source>
        <dbReference type="PROSITE" id="PS50280"/>
    </source>
</evidence>
<dbReference type="InterPro" id="IPR002893">
    <property type="entry name" value="Znf_MYND"/>
</dbReference>
<dbReference type="SUPFAM" id="SSF82199">
    <property type="entry name" value="SET domain"/>
    <property type="match status" value="1"/>
</dbReference>
<keyword evidence="11" id="KW-1185">Reference proteome</keyword>
<keyword evidence="1" id="KW-0489">Methyltransferase</keyword>
<gene>
    <name evidence="10" type="ORF">V9T40_005402</name>
</gene>